<organism evidence="7 8">
    <name type="scientific">Zygotorulaspora mrakii</name>
    <name type="common">Zygosaccharomyces mrakii</name>
    <dbReference type="NCBI Taxonomy" id="42260"/>
    <lineage>
        <taxon>Eukaryota</taxon>
        <taxon>Fungi</taxon>
        <taxon>Dikarya</taxon>
        <taxon>Ascomycota</taxon>
        <taxon>Saccharomycotina</taxon>
        <taxon>Saccharomycetes</taxon>
        <taxon>Saccharomycetales</taxon>
        <taxon>Saccharomycetaceae</taxon>
        <taxon>Zygotorulaspora</taxon>
    </lineage>
</organism>
<dbReference type="SMART" id="SM01117">
    <property type="entry name" value="Cyt-b5"/>
    <property type="match status" value="1"/>
</dbReference>
<evidence type="ECO:0000256" key="1">
    <source>
        <dbReference type="ARBA" id="ARBA00022617"/>
    </source>
</evidence>
<dbReference type="InterPro" id="IPR001199">
    <property type="entry name" value="Cyt_B5-like_heme/steroid-bd"/>
</dbReference>
<evidence type="ECO:0000256" key="4">
    <source>
        <dbReference type="ARBA" id="ARBA00038168"/>
    </source>
</evidence>
<keyword evidence="5" id="KW-0812">Transmembrane</keyword>
<reference evidence="7 8" key="1">
    <citation type="submission" date="2020-07" db="EMBL/GenBank/DDBJ databases">
        <title>The yeast mating-type switching endonuclease HO is a domesticated member of an unorthodox homing genetic element family.</title>
        <authorList>
            <person name="Coughlan A.Y."/>
            <person name="Lombardi L."/>
            <person name="Braun-Galleani S."/>
            <person name="Martos A.R."/>
            <person name="Galeote V."/>
            <person name="Bigey F."/>
            <person name="Dequin S."/>
            <person name="Byrne K.P."/>
            <person name="Wolfe K.H."/>
        </authorList>
    </citation>
    <scope>NUCLEOTIDE SEQUENCE [LARGE SCALE GENOMIC DNA]</scope>
    <source>
        <strain evidence="7 8">NRRL Y-6702</strain>
    </source>
</reference>
<evidence type="ECO:0000259" key="6">
    <source>
        <dbReference type="PROSITE" id="PS50255"/>
    </source>
</evidence>
<dbReference type="RefSeq" id="XP_037145575.1">
    <property type="nucleotide sequence ID" value="XM_037289680.1"/>
</dbReference>
<dbReference type="SUPFAM" id="SSF55856">
    <property type="entry name" value="Cytochrome b5-like heme/steroid binding domain"/>
    <property type="match status" value="1"/>
</dbReference>
<evidence type="ECO:0000256" key="5">
    <source>
        <dbReference type="SAM" id="Phobius"/>
    </source>
</evidence>
<feature type="transmembrane region" description="Helical" evidence="5">
    <location>
        <begin position="158"/>
        <end position="177"/>
    </location>
</feature>
<evidence type="ECO:0000256" key="2">
    <source>
        <dbReference type="ARBA" id="ARBA00022723"/>
    </source>
</evidence>
<dbReference type="AlphaFoldDB" id="A0A7H9B7B3"/>
<dbReference type="KEGG" id="zmk:HG535_0F03600"/>
<dbReference type="OrthoDB" id="1925334at2759"/>
<name>A0A7H9B7B3_ZYGMR</name>
<dbReference type="Gene3D" id="3.10.120.10">
    <property type="entry name" value="Cytochrome b5-like heme/steroid binding domain"/>
    <property type="match status" value="1"/>
</dbReference>
<feature type="domain" description="Cytochrome b5 heme-binding" evidence="6">
    <location>
        <begin position="21"/>
        <end position="103"/>
    </location>
</feature>
<dbReference type="GO" id="GO:0046872">
    <property type="term" value="F:metal ion binding"/>
    <property type="evidence" value="ECO:0007669"/>
    <property type="project" value="UniProtKB-KW"/>
</dbReference>
<dbReference type="PROSITE" id="PS50255">
    <property type="entry name" value="CYTOCHROME_B5_2"/>
    <property type="match status" value="1"/>
</dbReference>
<keyword evidence="8" id="KW-1185">Reference proteome</keyword>
<evidence type="ECO:0000313" key="7">
    <source>
        <dbReference type="EMBL" id="QLG73849.1"/>
    </source>
</evidence>
<dbReference type="PANTHER" id="PTHR19359">
    <property type="entry name" value="CYTOCHROME B5"/>
    <property type="match status" value="1"/>
</dbReference>
<dbReference type="EMBL" id="CP058609">
    <property type="protein sequence ID" value="QLG73849.1"/>
    <property type="molecule type" value="Genomic_DNA"/>
</dbReference>
<keyword evidence="3" id="KW-0408">Iron</keyword>
<dbReference type="GO" id="GO:0016020">
    <property type="term" value="C:membrane"/>
    <property type="evidence" value="ECO:0007669"/>
    <property type="project" value="TreeGrafter"/>
</dbReference>
<dbReference type="Proteomes" id="UP000509704">
    <property type="component" value="Chromosome 6"/>
</dbReference>
<evidence type="ECO:0000256" key="3">
    <source>
        <dbReference type="ARBA" id="ARBA00023004"/>
    </source>
</evidence>
<evidence type="ECO:0000313" key="8">
    <source>
        <dbReference type="Proteomes" id="UP000509704"/>
    </source>
</evidence>
<keyword evidence="5" id="KW-0472">Membrane</keyword>
<dbReference type="InterPro" id="IPR036400">
    <property type="entry name" value="Cyt_B5-like_heme/steroid_sf"/>
</dbReference>
<sequence length="219" mass="24642">MVTSEANCHEDDCECKSLDNFPTFSPEQVRKHDKAWDCWMIVHGRVYDIGPILSSHPGGSQILLKYAGMDATYQFDDVGHSMESLLYDMPQGSFKGYVVGTIKKGRNPTRDSKYAVTKAEKGDDAESLSGAGDYITQTDSIIMGRGQSLDGYLLWNKVYSLFLILTILFCLFALMYMKVYQHMTSTNNSTTSKRDNTFASFTSYQEQVSDTDGIPDWAY</sequence>
<accession>A0A7H9B7B3</accession>
<dbReference type="GO" id="GO:0020037">
    <property type="term" value="F:heme binding"/>
    <property type="evidence" value="ECO:0007669"/>
    <property type="project" value="TreeGrafter"/>
</dbReference>
<gene>
    <name evidence="7" type="ORF">HG535_0F03600</name>
</gene>
<comment type="similarity">
    <text evidence="4">Belongs to the cytochrome b5 family.</text>
</comment>
<dbReference type="GeneID" id="59237608"/>
<protein>
    <recommendedName>
        <fullName evidence="6">Cytochrome b5 heme-binding domain-containing protein</fullName>
    </recommendedName>
</protein>
<keyword evidence="1" id="KW-0349">Heme</keyword>
<keyword evidence="2" id="KW-0479">Metal-binding</keyword>
<dbReference type="InterPro" id="IPR050668">
    <property type="entry name" value="Cytochrome_b5"/>
</dbReference>
<proteinExistence type="inferred from homology"/>
<dbReference type="PRINTS" id="PR00363">
    <property type="entry name" value="CYTOCHROMEB5"/>
</dbReference>
<keyword evidence="5" id="KW-1133">Transmembrane helix</keyword>
<dbReference type="Pfam" id="PF00173">
    <property type="entry name" value="Cyt-b5"/>
    <property type="match status" value="1"/>
</dbReference>